<gene>
    <name evidence="1" type="ORF">TCEB3V08_LOCUS8443</name>
</gene>
<name>A0A7R9D4B1_TIMCR</name>
<reference evidence="1" key="1">
    <citation type="submission" date="2020-11" db="EMBL/GenBank/DDBJ databases">
        <authorList>
            <person name="Tran Van P."/>
        </authorList>
    </citation>
    <scope>NUCLEOTIDE SEQUENCE</scope>
</reference>
<accession>A0A7R9D4B1</accession>
<dbReference type="EMBL" id="OC319790">
    <property type="protein sequence ID" value="CAD7406306.1"/>
    <property type="molecule type" value="Genomic_DNA"/>
</dbReference>
<proteinExistence type="predicted"/>
<evidence type="ECO:0000313" key="1">
    <source>
        <dbReference type="EMBL" id="CAD7406306.1"/>
    </source>
</evidence>
<protein>
    <submittedName>
        <fullName evidence="1">Uncharacterized protein</fullName>
    </submittedName>
</protein>
<dbReference type="AlphaFoldDB" id="A0A7R9D4B1"/>
<sequence length="289" mass="33567">MVSQPRNSGAVRNKQLHSCVFREGEVIDVVPASAFWSCKKQEYQELMSIQELIQTGVSEWFIPLHLRLLHEYRLHEPIPEHLSDHATIVAVLRADLRGSFQAQLTTEVDIKGDILTSNPRRNYRRYFIFKSKEKLQEIFHVQIQGETTGDISSSNPRRNYRRYFIFKSKEKLQEIFHFQIPDCCKGCVGQATYRLFLSVMIGHIEVRYQRKFGKQFNQQVPPDSPHPMYVFLSIPLTLPVATIETGATMQSYWSKDSSPDRDSNLDLPVLSSRAQHDKRVSQLRHRGGY</sequence>
<organism evidence="1">
    <name type="scientific">Timema cristinae</name>
    <name type="common">Walking stick</name>
    <dbReference type="NCBI Taxonomy" id="61476"/>
    <lineage>
        <taxon>Eukaryota</taxon>
        <taxon>Metazoa</taxon>
        <taxon>Ecdysozoa</taxon>
        <taxon>Arthropoda</taxon>
        <taxon>Hexapoda</taxon>
        <taxon>Insecta</taxon>
        <taxon>Pterygota</taxon>
        <taxon>Neoptera</taxon>
        <taxon>Polyneoptera</taxon>
        <taxon>Phasmatodea</taxon>
        <taxon>Timematodea</taxon>
        <taxon>Timematoidea</taxon>
        <taxon>Timematidae</taxon>
        <taxon>Timema</taxon>
    </lineage>
</organism>